<evidence type="ECO:0000259" key="2">
    <source>
        <dbReference type="Pfam" id="PF08378"/>
    </source>
</evidence>
<protein>
    <submittedName>
        <fullName evidence="3">NERD domain-containing protein</fullName>
    </submittedName>
</protein>
<dbReference type="EMBL" id="JAJIAO010000001">
    <property type="protein sequence ID" value="MCK8623953.1"/>
    <property type="molecule type" value="Genomic_DNA"/>
</dbReference>
<feature type="region of interest" description="Disordered" evidence="1">
    <location>
        <begin position="28"/>
        <end position="47"/>
    </location>
</feature>
<accession>A0ABT0HZI3</accession>
<keyword evidence="4" id="KW-1185">Reference proteome</keyword>
<proteinExistence type="predicted"/>
<dbReference type="Pfam" id="PF08378">
    <property type="entry name" value="NERD"/>
    <property type="match status" value="1"/>
</dbReference>
<organism evidence="3 4">
    <name type="scientific">Apilactobacillus xinyiensis</name>
    <dbReference type="NCBI Taxonomy" id="2841032"/>
    <lineage>
        <taxon>Bacteria</taxon>
        <taxon>Bacillati</taxon>
        <taxon>Bacillota</taxon>
        <taxon>Bacilli</taxon>
        <taxon>Lactobacillales</taxon>
        <taxon>Lactobacillaceae</taxon>
        <taxon>Apilactobacillus</taxon>
    </lineage>
</organism>
<reference evidence="3 4" key="1">
    <citation type="submission" date="2021-11" db="EMBL/GenBank/DDBJ databases">
        <title>Comparative genomics of bee honey and flower isolates.</title>
        <authorList>
            <person name="Bechtner J.D."/>
            <person name="Gallus M.K."/>
            <person name="Ehrmann M."/>
        </authorList>
    </citation>
    <scope>NUCLEOTIDE SEQUENCE [LARGE SCALE GENOMIC DNA]</scope>
    <source>
        <strain evidence="3 4">M161</strain>
    </source>
</reference>
<evidence type="ECO:0000256" key="1">
    <source>
        <dbReference type="SAM" id="MobiDB-lite"/>
    </source>
</evidence>
<name>A0ABT0HZI3_9LACO</name>
<sequence>MNLAILIYDAIIFYEYVRTKIRSYQQSKQEKNKANSQSNRQANSSYHNNYQQDYNYGDFFKDNDVVKNKISKLNNLSNKLNYVFIKSNSDSKFYDEGVSNETFIRKQPAKFRNLEARVGYNCNNLFDKVQHVNSLLSRSFINERINVDNLKDFNHNFNQFNTDIQQVKKGMDGEKRFCDKFNAYIQAHHLSNQVILLPNVKAPYYGSYKDGITKHNQIDALILTVKGIFILEIKNYAPWNKDNPFFKVNFAGRICLDKNKSVEAIVANQLLDHEGAVAKLLYELNQQNPSLNLVNNKQEVHRIVIAADNRIPDKKIFSHLGCGNIYSHKYYHINKYDRDLCHRYIRNNPHYNMKYNSVIHPIFNLEAFSIDTFINKFQLFFDKNQKILDESQLSKIADAFINQTNQIPERRQNHVIIDDNSLWIIDDYMKTLREVESLI</sequence>
<evidence type="ECO:0000313" key="3">
    <source>
        <dbReference type="EMBL" id="MCK8623953.1"/>
    </source>
</evidence>
<feature type="domain" description="NERD" evidence="2">
    <location>
        <begin position="169"/>
        <end position="285"/>
    </location>
</feature>
<feature type="compositionally biased region" description="Low complexity" evidence="1">
    <location>
        <begin position="34"/>
        <end position="45"/>
    </location>
</feature>
<dbReference type="Proteomes" id="UP001522905">
    <property type="component" value="Unassembled WGS sequence"/>
</dbReference>
<comment type="caution">
    <text evidence="3">The sequence shown here is derived from an EMBL/GenBank/DDBJ whole genome shotgun (WGS) entry which is preliminary data.</text>
</comment>
<evidence type="ECO:0000313" key="4">
    <source>
        <dbReference type="Proteomes" id="UP001522905"/>
    </source>
</evidence>
<gene>
    <name evidence="3" type="ORF">LNP07_00240</name>
</gene>
<dbReference type="InterPro" id="IPR011528">
    <property type="entry name" value="NERD"/>
</dbReference>
<dbReference type="RefSeq" id="WP_248601338.1">
    <property type="nucleotide sequence ID" value="NZ_JAJIAO010000001.1"/>
</dbReference>